<feature type="domain" description="F-box" evidence="1">
    <location>
        <begin position="20"/>
        <end position="57"/>
    </location>
</feature>
<dbReference type="EMBL" id="OZ075122">
    <property type="protein sequence ID" value="CAL4906342.1"/>
    <property type="molecule type" value="Genomic_DNA"/>
</dbReference>
<dbReference type="AlphaFoldDB" id="A0ABC8WB81"/>
<dbReference type="Pfam" id="PF00646">
    <property type="entry name" value="F-box"/>
    <property type="match status" value="1"/>
</dbReference>
<dbReference type="SUPFAM" id="SSF81383">
    <property type="entry name" value="F-box domain"/>
    <property type="match status" value="1"/>
</dbReference>
<evidence type="ECO:0000259" key="1">
    <source>
        <dbReference type="Pfam" id="PF00646"/>
    </source>
</evidence>
<proteinExistence type="predicted"/>
<evidence type="ECO:0000313" key="3">
    <source>
        <dbReference type="Proteomes" id="UP001497457"/>
    </source>
</evidence>
<dbReference type="InterPro" id="IPR036047">
    <property type="entry name" value="F-box-like_dom_sf"/>
</dbReference>
<keyword evidence="3" id="KW-1185">Reference proteome</keyword>
<gene>
    <name evidence="2" type="ORF">URODEC1_LOCUS12069</name>
</gene>
<evidence type="ECO:0000313" key="2">
    <source>
        <dbReference type="EMBL" id="CAL4906342.1"/>
    </source>
</evidence>
<dbReference type="InterPro" id="IPR055312">
    <property type="entry name" value="FBL15-like"/>
</dbReference>
<sequence length="394" mass="42678">MADGISQRAGRDDGRNRDLISALHDDLLLRILGLLPAASDAARTSILSRRWRSLWPNAPVLRFAIGETPKSTTSPTVGGSGGHSDRNDACWLISAATTAIARRTAAVGGPDVEDLQLHAADVTPEHVTTWLAFAARRVTGRPTLAVPPPELFADDGSFVDECDRQCLFAVLPSSVTAQQMSLTLGTAILAIPTTVAAGAFAALTDLLLSHAHLVGDGDGAGGHERRLSRLVSSSCCPRLWRLRLEYITGVAALRFGAASTLRELELYRVLDLRALDVDAPGLSVLRVEACHILAAARVSAPWLEVVTWKQLCWAGAPRLELDGAASVRCIEDLLMFSHWPTAWLDPQRHSYLTAPWFLIRHCTSVNQLSMTFIGISATAQVFLKIMMKDIPYHS</sequence>
<dbReference type="Proteomes" id="UP001497457">
    <property type="component" value="Chromosome 12b"/>
</dbReference>
<name>A0ABC8WB81_9POAL</name>
<organism evidence="2 3">
    <name type="scientific">Urochloa decumbens</name>
    <dbReference type="NCBI Taxonomy" id="240449"/>
    <lineage>
        <taxon>Eukaryota</taxon>
        <taxon>Viridiplantae</taxon>
        <taxon>Streptophyta</taxon>
        <taxon>Embryophyta</taxon>
        <taxon>Tracheophyta</taxon>
        <taxon>Spermatophyta</taxon>
        <taxon>Magnoliopsida</taxon>
        <taxon>Liliopsida</taxon>
        <taxon>Poales</taxon>
        <taxon>Poaceae</taxon>
        <taxon>PACMAD clade</taxon>
        <taxon>Panicoideae</taxon>
        <taxon>Panicodae</taxon>
        <taxon>Paniceae</taxon>
        <taxon>Melinidinae</taxon>
        <taxon>Urochloa</taxon>
    </lineage>
</organism>
<dbReference type="PANTHER" id="PTHR34709:SF43">
    <property type="entry name" value="OS12G0527100 PROTEIN"/>
    <property type="match status" value="1"/>
</dbReference>
<dbReference type="Gene3D" id="1.20.1280.50">
    <property type="match status" value="1"/>
</dbReference>
<protein>
    <recommendedName>
        <fullName evidence="1">F-box domain-containing protein</fullName>
    </recommendedName>
</protein>
<dbReference type="PANTHER" id="PTHR34709">
    <property type="entry name" value="OS10G0396666 PROTEIN"/>
    <property type="match status" value="1"/>
</dbReference>
<dbReference type="InterPro" id="IPR001810">
    <property type="entry name" value="F-box_dom"/>
</dbReference>
<accession>A0ABC8WB81</accession>
<reference evidence="2" key="1">
    <citation type="submission" date="2024-10" db="EMBL/GenBank/DDBJ databases">
        <authorList>
            <person name="Ryan C."/>
        </authorList>
    </citation>
    <scope>NUCLEOTIDE SEQUENCE [LARGE SCALE GENOMIC DNA]</scope>
</reference>